<gene>
    <name evidence="2" type="ORF">RZ517_01085</name>
</gene>
<keyword evidence="3" id="KW-1185">Reference proteome</keyword>
<reference evidence="2 3" key="1">
    <citation type="submission" date="2023-10" db="EMBL/GenBank/DDBJ databases">
        <title>Roseovarius strain S88 nov., isolated from a marine algae.</title>
        <authorList>
            <person name="Lee M.W."/>
            <person name="Lee J.K."/>
            <person name="Kim J.M."/>
            <person name="Choi D.G."/>
            <person name="Baek J.H."/>
            <person name="Bayburt H."/>
            <person name="Jung J.J."/>
            <person name="Han D.M."/>
            <person name="Jeon C.O."/>
        </authorList>
    </citation>
    <scope>NUCLEOTIDE SEQUENCE [LARGE SCALE GENOMIC DNA]</scope>
    <source>
        <strain evidence="2 3">S88</strain>
    </source>
</reference>
<evidence type="ECO:0000313" key="2">
    <source>
        <dbReference type="EMBL" id="WWR46805.1"/>
    </source>
</evidence>
<name>A0ABZ2HFK2_9RHOB</name>
<accession>A0ABZ2HFK2</accession>
<dbReference type="Proteomes" id="UP001364156">
    <property type="component" value="Chromosome"/>
</dbReference>
<evidence type="ECO:0000256" key="1">
    <source>
        <dbReference type="SAM" id="Coils"/>
    </source>
</evidence>
<feature type="coiled-coil region" evidence="1">
    <location>
        <begin position="14"/>
        <end position="41"/>
    </location>
</feature>
<organism evidence="2 3">
    <name type="scientific">Roseovarius phycicola</name>
    <dbReference type="NCBI Taxonomy" id="3080976"/>
    <lineage>
        <taxon>Bacteria</taxon>
        <taxon>Pseudomonadati</taxon>
        <taxon>Pseudomonadota</taxon>
        <taxon>Alphaproteobacteria</taxon>
        <taxon>Rhodobacterales</taxon>
        <taxon>Roseobacteraceae</taxon>
        <taxon>Roseovarius</taxon>
    </lineage>
</organism>
<dbReference type="InterPro" id="IPR036388">
    <property type="entry name" value="WH-like_DNA-bd_sf"/>
</dbReference>
<sequence>MNTTEIKSGTFEAAKVLTDELRQVEREMLGVETRLKSLREKHAKIRSSLEPLSGLLNENQLAEIGYRSIADSSKARVLDARMTDGTRRVIEKLRSQLDKIWKVEELQNFIEDSGLEVSDRYASNTLRKLHNQGLLIKVGRGLYRANDQLLAIEGLEESDYE</sequence>
<evidence type="ECO:0000313" key="3">
    <source>
        <dbReference type="Proteomes" id="UP001364156"/>
    </source>
</evidence>
<protein>
    <submittedName>
        <fullName evidence="2">Uncharacterized protein</fullName>
    </submittedName>
</protein>
<proteinExistence type="predicted"/>
<dbReference type="RefSeq" id="WP_338549648.1">
    <property type="nucleotide sequence ID" value="NZ_CP146069.1"/>
</dbReference>
<keyword evidence="1" id="KW-0175">Coiled coil</keyword>
<dbReference type="EMBL" id="CP146069">
    <property type="protein sequence ID" value="WWR46805.1"/>
    <property type="molecule type" value="Genomic_DNA"/>
</dbReference>
<dbReference type="Gene3D" id="1.10.10.10">
    <property type="entry name" value="Winged helix-like DNA-binding domain superfamily/Winged helix DNA-binding domain"/>
    <property type="match status" value="1"/>
</dbReference>